<dbReference type="InterPro" id="IPR013106">
    <property type="entry name" value="Ig_V-set"/>
</dbReference>
<feature type="region of interest" description="Disordered" evidence="13">
    <location>
        <begin position="1520"/>
        <end position="1580"/>
    </location>
</feature>
<dbReference type="InterPro" id="IPR013098">
    <property type="entry name" value="Ig_I-set"/>
</dbReference>
<dbReference type="PROSITE" id="PS50835">
    <property type="entry name" value="IG_LIKE"/>
    <property type="match status" value="12"/>
</dbReference>
<dbReference type="SUPFAM" id="SSF48726">
    <property type="entry name" value="Immunoglobulin"/>
    <property type="match status" value="12"/>
</dbReference>
<dbReference type="InterPro" id="IPR036179">
    <property type="entry name" value="Ig-like_dom_sf"/>
</dbReference>
<dbReference type="InterPro" id="IPR007110">
    <property type="entry name" value="Ig-like_dom"/>
</dbReference>
<dbReference type="InterPro" id="IPR001611">
    <property type="entry name" value="Leu-rich_rpt"/>
</dbReference>
<dbReference type="InterPro" id="IPR050467">
    <property type="entry name" value="LRFN"/>
</dbReference>
<feature type="domain" description="Ig-like" evidence="14">
    <location>
        <begin position="2185"/>
        <end position="2275"/>
    </location>
</feature>
<feature type="domain" description="Ig-like" evidence="14">
    <location>
        <begin position="2278"/>
        <end position="2375"/>
    </location>
</feature>
<feature type="compositionally biased region" description="Basic residues" evidence="13">
    <location>
        <begin position="1109"/>
        <end position="1119"/>
    </location>
</feature>
<dbReference type="RefSeq" id="XP_036817607.1">
    <property type="nucleotide sequence ID" value="XM_036961712.1"/>
</dbReference>
<feature type="domain" description="Ig-like" evidence="14">
    <location>
        <begin position="2477"/>
        <end position="2563"/>
    </location>
</feature>
<feature type="domain" description="Ig-like" evidence="14">
    <location>
        <begin position="1786"/>
        <end position="1877"/>
    </location>
</feature>
<dbReference type="InterPro" id="IPR003599">
    <property type="entry name" value="Ig_sub"/>
</dbReference>
<evidence type="ECO:0000313" key="16">
    <source>
        <dbReference type="Proteomes" id="UP000694395"/>
    </source>
</evidence>
<dbReference type="SMART" id="SM00369">
    <property type="entry name" value="LRR_TYP"/>
    <property type="match status" value="6"/>
</dbReference>
<keyword evidence="5" id="KW-0812">Transmembrane</keyword>
<proteinExistence type="predicted"/>
<feature type="compositionally biased region" description="Low complexity" evidence="13">
    <location>
        <begin position="1202"/>
        <end position="1224"/>
    </location>
</feature>
<feature type="compositionally biased region" description="Low complexity" evidence="13">
    <location>
        <begin position="723"/>
        <end position="732"/>
    </location>
</feature>
<keyword evidence="12" id="KW-0393">Immunoglobulin domain</keyword>
<feature type="domain" description="Ig-like" evidence="14">
    <location>
        <begin position="513"/>
        <end position="590"/>
    </location>
</feature>
<evidence type="ECO:0000256" key="10">
    <source>
        <dbReference type="ARBA" id="ARBA00023157"/>
    </source>
</evidence>
<feature type="compositionally biased region" description="Low complexity" evidence="13">
    <location>
        <begin position="1254"/>
        <end position="1270"/>
    </location>
</feature>
<organism evidence="15 16">
    <name type="scientific">Oncorhynchus mykiss</name>
    <name type="common">Rainbow trout</name>
    <name type="synonym">Salmo gairdneri</name>
    <dbReference type="NCBI Taxonomy" id="8022"/>
    <lineage>
        <taxon>Eukaryota</taxon>
        <taxon>Metazoa</taxon>
        <taxon>Chordata</taxon>
        <taxon>Craniata</taxon>
        <taxon>Vertebrata</taxon>
        <taxon>Euteleostomi</taxon>
        <taxon>Actinopterygii</taxon>
        <taxon>Neopterygii</taxon>
        <taxon>Teleostei</taxon>
        <taxon>Protacanthopterygii</taxon>
        <taxon>Salmoniformes</taxon>
        <taxon>Salmonidae</taxon>
        <taxon>Salmoninae</taxon>
        <taxon>Oncorhynchus</taxon>
    </lineage>
</organism>
<feature type="region of interest" description="Disordered" evidence="13">
    <location>
        <begin position="1160"/>
        <end position="1270"/>
    </location>
</feature>
<feature type="region of interest" description="Disordered" evidence="13">
    <location>
        <begin position="801"/>
        <end position="837"/>
    </location>
</feature>
<feature type="domain" description="Ig-like" evidence="14">
    <location>
        <begin position="2079"/>
        <end position="2179"/>
    </location>
</feature>
<dbReference type="FunFam" id="2.60.40.10:FF:000076">
    <property type="entry name" value="Leucine-rich repeat and Ig domain-containing 4"/>
    <property type="match status" value="2"/>
</dbReference>
<feature type="region of interest" description="Disordered" evidence="13">
    <location>
        <begin position="910"/>
        <end position="962"/>
    </location>
</feature>
<dbReference type="SMART" id="SM00408">
    <property type="entry name" value="IGc2"/>
    <property type="match status" value="12"/>
</dbReference>
<feature type="domain" description="Ig-like" evidence="14">
    <location>
        <begin position="1983"/>
        <end position="2076"/>
    </location>
</feature>
<feature type="region of interest" description="Disordered" evidence="13">
    <location>
        <begin position="1284"/>
        <end position="1454"/>
    </location>
</feature>
<sequence>MQCVTEREALSLSRMSVCTDCRSYLQRWLLTSVFVLVALLPITSGCPKSCACYVPTEVHCTFRYLTAIPGQIQTAVERINLGYNSLTALRENDLSGLKHLELLMLHSNTIHSIADRAFQDLKSLQVLKMSYNRVKEINKDTFQGLEGLVRLHMDHNLIEFINPEAFYGLTMLQLVHLEGNLLQQLHPDTFITLRHSQVFKVSSVRNIHLSDNLLASLPKDVFTGCSQLENIYLHGNPWSCDCRMAWFPEWAEINSGVLKCKRDRKYARGEACPVCETPSPIRGRSLIQLPGDSFTCTKPWIHPHLKQRNVSLDEGDYTPVSPRDFIAPIGSLQMNLTDQFHNDASLTCTVQRPSAMENLTLTQVEEGEKNVTMLSTTISTWLVCNIDYEHIQQLWRILATYSDVPMKLERGLMLSRTPDMIYKYSQIRPMEGHDEIHTDIEADIITSPAWLMQGEVNFQLDRTTTTFSTLHIKYRSVVNLRVENKVSQRKDRYSWTIIKRDNQTQTEHSVLIGGVVELNCQTLGEPKPSVEWILSDGSKVRAPYSSEDRRIVITVDGRLTLRGTDTSDTGLYRCIATNYLDADVLSFRVTVLSPDVEEEEVNGVKLSRPLGQSLVLDCGSAGNPEASVQWILPDHTVLDKSFGNRKLYRNGTLGIKDLTSRDRGFYRCLSANYLGVDLLTSQVTVTGEGYRKVTVVDREGSGVEAGVEFEVGGGIEEREDSQSEIPSSSPSDRTIKESRTITSDRPYPRLRSSSQGRGSGGSGGRRRGPASSRRIWSNRRVFDQASRKVDPQRFAEFMKKAQGGSTMKTEREKEKGVSETDMSADGDAGSGEGLSHEDGLVVLPTSVMTTTDTPDERKMSVTASRENVNNQNNVMATTDNSETSFMTTMEIPDDIRTSFTVTTENTDRVMTESYSRSDATPIESTFTHGPDITGSISGTQSEAVTPNIPSISRSSGTSGSNGESYALERNMTVPLRLPVTLRLTVTDTTDETQILFSGEAPAEAETSTGAARSLVADPNVTPMMDSPRSPPRGPEIHTATDPDSQTTFTAVTTTEREQDEITFHTTQRIKSPRLPAGSTIISRQQIHIIPPKNGRGGGGGGGGGGRGGGGRRRNHPGRRRFIKPNRITDIQSILNKLKQPTTVKKQSNNTVPYTMELTTDCDCDEDGKKKTSGQRVVTPKTLPKSSPKVPSSSLGRTERPISTTLDTPTTTYSTEDPTTTQPTSADSQSGGEVSSDDMTSSEAPESDPTHHPMTSTTDEPTTSTITTTTASKVVRGKINWDRLFGNRARQKEKLNGLRKPARPSTTTEGSTTVQPTTTATTTTTALPTQRSLAEPVTESSSRAGKHRETPESSSDDDYGDSSPDSEASTTSQPGTSRGTTTPAWHYRYSNTTESSPDTQTIATPPTEKPAPREDTDEASSSGSESGGSGGYLSRRFGGNRRPNGGSGGRRPFRGRWTFRKTITTTEAPSTTTETTETIIETTVETTTYPTRTVSVSKPLYTPSRESERSAVTVSTDLTSVGETTTDSDSYEDENWTDELESTTIRPRAYTSTTRPRMTSNTPHPATTSRPYTTSSTHVQTNTDPIRVNTNIRLPSGRDSPYHITQRPMIRRTRPTVSSKRTRPSPDKTLTFDTLTVLEAEQGHTNGPYSSKDIDNAISNAYTHITGYDTTTASIVGFEPSTKDMLTKPRIVGGNAASFTVLSNSDAFLPCEAVGSPEPTISWKRFSSSTGSTMTIKGKMGKFEVFQNGTLSIQNANIKDRGQYLCLAENDQGSDKLLVTLSVVAYPSRILEPKVREIKSHSGKTVEMKCKVEGRPTPLVSWILANRTQVRGHNSDPRVSVTPEGTLLIKQVSVYDRGHYKCIASNPAGVDTATVRLQVVAAPPGILEAKRQQVQAGVGQSLWLPCTAQGSPQPTVHWVLYDGMAVLPMKSSVDPRVSVFANGTLHLTDTAATDSGKYECIVTSSTGSERRVVTLTVEKKEMAPEIVEASHLRTVLSYGDQLRLNCSATGDPKPRIIWRLPSKAVVDQWHRMGNRIQVLDNGTLVIDSVSDKDAGDYLCVARSKVGDDLQLMKVTVSMKPAKIEPKTYSKKQVPYGNDLKVDCKASGAPEPEISWGLPDGTVVNSALQADSSSGGGRARRYILFDNGTLYLNQVGMAEEGDYTCYAENQLGKDEMHVHITVVTAAPRIRTPSRTYAQVKPGGDIRFDCEATGEPKPKILWMLPTNDMIAASNERYLMHVNGSLDIRDVKLRDAGEYVCMARNTAGDDSKVYKLDIDGNPPVINGYYQNRTVVKDTAAKYSRKFIDCKAAGDPPPKITWIMPDNIFLNAPYFGSRIIVHHNGTLEFRNVRPTDMAEFICMARNDGGEAVMVVQLEVTDMLQRPIFKNPFNEKVVTRMGKTTVLNCSADGHPTPEIIWLLPNGTRFTGSPDRGSRQHLGNDGTFVIYNPTKEDAGKYRCAAKNSVGYIEKLIVLEVGQKPLILTRPRGIIRSVSGDPLFLHCLADGSPRPSIYWTIPGGHTLARPQVHGRHQLMENGTLVVKDTTLHDRGNYVCRAWNDAGEAVLTVQVIIIAYPPRITAGPPPTVRAVAGAPIQLNCAAIGIPKPEITWELPDRSVLSTAGKGRPTGSELLHPQGTLIIQRPTTADSGTYKCLAKNHLGTDSRVTYMRVL</sequence>
<evidence type="ECO:0000256" key="4">
    <source>
        <dbReference type="ARBA" id="ARBA00022614"/>
    </source>
</evidence>
<dbReference type="PANTHER" id="PTHR45842">
    <property type="entry name" value="SYNAPTIC ADHESION-LIKE MOLECULE SALM"/>
    <property type="match status" value="1"/>
</dbReference>
<feature type="domain" description="Ig-like" evidence="14">
    <location>
        <begin position="1883"/>
        <end position="1975"/>
    </location>
</feature>
<feature type="compositionally biased region" description="Polar residues" evidence="13">
    <location>
        <begin position="912"/>
        <end position="927"/>
    </location>
</feature>
<keyword evidence="6" id="KW-0732">Signal</keyword>
<dbReference type="FunFam" id="3.80.10.10:FF:000103">
    <property type="entry name" value="Immunoglobulin superfamily member 10"/>
    <property type="match status" value="1"/>
</dbReference>
<evidence type="ECO:0000256" key="9">
    <source>
        <dbReference type="ARBA" id="ARBA00023136"/>
    </source>
</evidence>
<evidence type="ECO:0000256" key="5">
    <source>
        <dbReference type="ARBA" id="ARBA00022692"/>
    </source>
</evidence>
<dbReference type="Proteomes" id="UP000694395">
    <property type="component" value="Chromosome 24"/>
</dbReference>
<evidence type="ECO:0000256" key="3">
    <source>
        <dbReference type="ARBA" id="ARBA00022525"/>
    </source>
</evidence>
<dbReference type="SMART" id="SM00406">
    <property type="entry name" value="IGv"/>
    <property type="match status" value="6"/>
</dbReference>
<keyword evidence="7" id="KW-0677">Repeat</keyword>
<dbReference type="Pfam" id="PF13306">
    <property type="entry name" value="LRR_5"/>
    <property type="match status" value="1"/>
</dbReference>
<dbReference type="SUPFAM" id="SSF52058">
    <property type="entry name" value="L domain-like"/>
    <property type="match status" value="1"/>
</dbReference>
<dbReference type="InterPro" id="IPR026906">
    <property type="entry name" value="LRR_5"/>
</dbReference>
<dbReference type="Pfam" id="PF13855">
    <property type="entry name" value="LRR_8"/>
    <property type="match status" value="1"/>
</dbReference>
<feature type="region of interest" description="Disordered" evidence="13">
    <location>
        <begin position="1089"/>
        <end position="1119"/>
    </location>
</feature>
<reference evidence="15" key="2">
    <citation type="submission" date="2025-08" db="UniProtKB">
        <authorList>
            <consortium name="Ensembl"/>
        </authorList>
    </citation>
    <scope>IDENTIFICATION</scope>
</reference>
<keyword evidence="16" id="KW-1185">Reference proteome</keyword>
<keyword evidence="8" id="KW-1133">Transmembrane helix</keyword>
<feature type="region of interest" description="Disordered" evidence="13">
    <location>
        <begin position="1018"/>
        <end position="1056"/>
    </location>
</feature>
<dbReference type="Gene3D" id="3.80.10.10">
    <property type="entry name" value="Ribonuclease Inhibitor"/>
    <property type="match status" value="2"/>
</dbReference>
<dbReference type="SMART" id="SM00409">
    <property type="entry name" value="IG"/>
    <property type="match status" value="12"/>
</dbReference>
<evidence type="ECO:0000259" key="14">
    <source>
        <dbReference type="PROSITE" id="PS50835"/>
    </source>
</evidence>
<evidence type="ECO:0000256" key="12">
    <source>
        <dbReference type="ARBA" id="ARBA00023319"/>
    </source>
</evidence>
<feature type="compositionally biased region" description="Low complexity" evidence="13">
    <location>
        <begin position="1431"/>
        <end position="1443"/>
    </location>
</feature>
<dbReference type="Gene3D" id="2.60.40.10">
    <property type="entry name" value="Immunoglobulins"/>
    <property type="match status" value="12"/>
</dbReference>
<evidence type="ECO:0000313" key="15">
    <source>
        <dbReference type="Ensembl" id="ENSOMYP00000039225.2"/>
    </source>
</evidence>
<feature type="compositionally biased region" description="Low complexity" evidence="13">
    <location>
        <begin position="1311"/>
        <end position="1329"/>
    </location>
</feature>
<comment type="subcellular location">
    <subcellularLocation>
        <location evidence="1">Membrane</location>
        <topology evidence="1">Single-pass membrane protein</topology>
    </subcellularLocation>
    <subcellularLocation>
        <location evidence="2">Secreted</location>
    </subcellularLocation>
</comment>
<dbReference type="SMART" id="SM00082">
    <property type="entry name" value="LRRCT"/>
    <property type="match status" value="1"/>
</dbReference>
<dbReference type="Pfam" id="PF07679">
    <property type="entry name" value="I-set"/>
    <property type="match status" value="8"/>
</dbReference>
<dbReference type="FunFam" id="2.60.40.10:FF:000063">
    <property type="entry name" value="neural cell adhesion molecule L1"/>
    <property type="match status" value="1"/>
</dbReference>
<feature type="compositionally biased region" description="Low complexity" evidence="13">
    <location>
        <begin position="950"/>
        <end position="962"/>
    </location>
</feature>
<dbReference type="InterPro" id="IPR032675">
    <property type="entry name" value="LRR_dom_sf"/>
</dbReference>
<feature type="compositionally biased region" description="Polar residues" evidence="13">
    <location>
        <begin position="1541"/>
        <end position="1580"/>
    </location>
</feature>
<dbReference type="GO" id="GO:0005576">
    <property type="term" value="C:extracellular region"/>
    <property type="evidence" value="ECO:0007669"/>
    <property type="project" value="UniProtKB-SubCell"/>
</dbReference>
<evidence type="ECO:0000256" key="8">
    <source>
        <dbReference type="ARBA" id="ARBA00022989"/>
    </source>
</evidence>
<keyword evidence="11" id="KW-0325">Glycoprotein</keyword>
<evidence type="ECO:0000256" key="13">
    <source>
        <dbReference type="SAM" id="MobiDB-lite"/>
    </source>
</evidence>
<feature type="compositionally biased region" description="Basic and acidic residues" evidence="13">
    <location>
        <begin position="808"/>
        <end position="818"/>
    </location>
</feature>
<dbReference type="OrthoDB" id="10062932at2759"/>
<feature type="compositionally biased region" description="Polar residues" evidence="13">
    <location>
        <begin position="1366"/>
        <end position="1403"/>
    </location>
</feature>
<feature type="compositionally biased region" description="Polar residues" evidence="13">
    <location>
        <begin position="1225"/>
        <end position="1243"/>
    </location>
</feature>
<dbReference type="FunFam" id="2.60.40.10:FF:000621">
    <property type="entry name" value="Immunoglobulin superfamily member 10"/>
    <property type="match status" value="1"/>
</dbReference>
<evidence type="ECO:0000256" key="11">
    <source>
        <dbReference type="ARBA" id="ARBA00023180"/>
    </source>
</evidence>
<dbReference type="GeneTree" id="ENSGT00940000158290"/>
<accession>A0A8C7QLB6</accession>
<reference evidence="15" key="1">
    <citation type="submission" date="2020-07" db="EMBL/GenBank/DDBJ databases">
        <title>A long reads based de novo assembly of the rainbow trout Arlee double haploid line genome.</title>
        <authorList>
            <person name="Gao G."/>
            <person name="Palti Y."/>
        </authorList>
    </citation>
    <scope>NUCLEOTIDE SEQUENCE [LARGE SCALE GENOMIC DNA]</scope>
</reference>
<dbReference type="GeneID" id="110503247"/>
<dbReference type="FunFam" id="2.60.40.10:FF:001373">
    <property type="entry name" value="Immunoglobulin superfamily member 10"/>
    <property type="match status" value="1"/>
</dbReference>
<reference evidence="15" key="3">
    <citation type="submission" date="2025-09" db="UniProtKB">
        <authorList>
            <consortium name="Ensembl"/>
        </authorList>
    </citation>
    <scope>IDENTIFICATION</scope>
</reference>
<feature type="domain" description="Ig-like" evidence="14">
    <location>
        <begin position="1688"/>
        <end position="1781"/>
    </location>
</feature>
<feature type="compositionally biased region" description="Polar residues" evidence="13">
    <location>
        <begin position="934"/>
        <end position="949"/>
    </location>
</feature>
<gene>
    <name evidence="15" type="primary">LOC110503247</name>
</gene>
<keyword evidence="10" id="KW-1015">Disulfide bond</keyword>
<feature type="domain" description="Ig-like" evidence="14">
    <location>
        <begin position="594"/>
        <end position="686"/>
    </location>
</feature>
<dbReference type="InterPro" id="IPR000483">
    <property type="entry name" value="Cys-rich_flank_reg_C"/>
</dbReference>
<evidence type="ECO:0000256" key="1">
    <source>
        <dbReference type="ARBA" id="ARBA00004167"/>
    </source>
</evidence>
<dbReference type="InterPro" id="IPR003598">
    <property type="entry name" value="Ig_sub2"/>
</dbReference>
<dbReference type="Pfam" id="PF13927">
    <property type="entry name" value="Ig_3"/>
    <property type="match status" value="4"/>
</dbReference>
<dbReference type="PANTHER" id="PTHR45842:SF2">
    <property type="entry name" value="IMMUNOGLOBULIN SUPERFAMILY MEMBER 10"/>
    <property type="match status" value="1"/>
</dbReference>
<feature type="domain" description="Ig-like" evidence="14">
    <location>
        <begin position="2381"/>
        <end position="2461"/>
    </location>
</feature>
<feature type="compositionally biased region" description="Gly residues" evidence="13">
    <location>
        <begin position="1094"/>
        <end position="1108"/>
    </location>
</feature>
<feature type="domain" description="Ig-like" evidence="14">
    <location>
        <begin position="2573"/>
        <end position="2663"/>
    </location>
</feature>
<feature type="compositionally biased region" description="Acidic residues" evidence="13">
    <location>
        <begin position="1528"/>
        <end position="1540"/>
    </location>
</feature>
<evidence type="ECO:0000256" key="7">
    <source>
        <dbReference type="ARBA" id="ARBA00022737"/>
    </source>
</evidence>
<dbReference type="FunFam" id="2.60.40.10:FF:001377">
    <property type="entry name" value="Matrix remodeling associated 5"/>
    <property type="match status" value="1"/>
</dbReference>
<feature type="region of interest" description="Disordered" evidence="13">
    <location>
        <begin position="706"/>
        <end position="788"/>
    </location>
</feature>
<feature type="compositionally biased region" description="Low complexity" evidence="13">
    <location>
        <begin position="1177"/>
        <end position="1194"/>
    </location>
</feature>
<keyword evidence="4" id="KW-0433">Leucine-rich repeat</keyword>
<name>A0A8C7QLB6_ONCMY</name>
<keyword evidence="3" id="KW-0964">Secreted</keyword>
<dbReference type="InterPro" id="IPR013783">
    <property type="entry name" value="Ig-like_fold"/>
</dbReference>
<protein>
    <submittedName>
        <fullName evidence="15">Immunoglobulin superfamily member 10</fullName>
    </submittedName>
</protein>
<dbReference type="FunFam" id="2.60.40.10:FF:000537">
    <property type="entry name" value="immunoglobulin superfamily member 10"/>
    <property type="match status" value="1"/>
</dbReference>
<dbReference type="GO" id="GO:0016020">
    <property type="term" value="C:membrane"/>
    <property type="evidence" value="ECO:0007669"/>
    <property type="project" value="UniProtKB-SubCell"/>
</dbReference>
<dbReference type="Ensembl" id="ENSOMYT00000042818.2">
    <property type="protein sequence ID" value="ENSOMYP00000039225.2"/>
    <property type="gene ID" value="ENSOMYG00000018204.2"/>
</dbReference>
<dbReference type="InterPro" id="IPR003591">
    <property type="entry name" value="Leu-rich_rpt_typical-subtyp"/>
</dbReference>
<evidence type="ECO:0000256" key="6">
    <source>
        <dbReference type="ARBA" id="ARBA00022729"/>
    </source>
</evidence>
<evidence type="ECO:0000256" key="2">
    <source>
        <dbReference type="ARBA" id="ARBA00004613"/>
    </source>
</evidence>
<keyword evidence="9" id="KW-0472">Membrane</keyword>